<evidence type="ECO:0000313" key="2">
    <source>
        <dbReference type="Proteomes" id="UP000638353"/>
    </source>
</evidence>
<gene>
    <name evidence="1" type="ORF">GCM10010334_53250</name>
</gene>
<protein>
    <submittedName>
        <fullName evidence="1">Uncharacterized protein</fullName>
    </submittedName>
</protein>
<organism evidence="1 2">
    <name type="scientific">Streptomyces finlayi</name>
    <dbReference type="NCBI Taxonomy" id="67296"/>
    <lineage>
        <taxon>Bacteria</taxon>
        <taxon>Bacillati</taxon>
        <taxon>Actinomycetota</taxon>
        <taxon>Actinomycetes</taxon>
        <taxon>Kitasatosporales</taxon>
        <taxon>Streptomycetaceae</taxon>
        <taxon>Streptomyces</taxon>
    </lineage>
</organism>
<reference evidence="1" key="2">
    <citation type="submission" date="2020-09" db="EMBL/GenBank/DDBJ databases">
        <authorList>
            <person name="Sun Q."/>
            <person name="Ohkuma M."/>
        </authorList>
    </citation>
    <scope>NUCLEOTIDE SEQUENCE</scope>
    <source>
        <strain evidence="1">JCM 4637</strain>
    </source>
</reference>
<dbReference type="RefSeq" id="WP_189825535.1">
    <property type="nucleotide sequence ID" value="NZ_BMVC01000011.1"/>
</dbReference>
<evidence type="ECO:0000313" key="1">
    <source>
        <dbReference type="EMBL" id="GHD04440.1"/>
    </source>
</evidence>
<name>A0A918X209_9ACTN</name>
<dbReference type="AlphaFoldDB" id="A0A918X209"/>
<comment type="caution">
    <text evidence="1">The sequence shown here is derived from an EMBL/GenBank/DDBJ whole genome shotgun (WGS) entry which is preliminary data.</text>
</comment>
<proteinExistence type="predicted"/>
<dbReference type="EMBL" id="BMVC01000011">
    <property type="protein sequence ID" value="GHD04440.1"/>
    <property type="molecule type" value="Genomic_DNA"/>
</dbReference>
<accession>A0A918X209</accession>
<sequence length="228" mass="25473">MAEIPGAREELERAAHWIRDRMREVAAEPAPGQELGLSLPSYPSIVDWHEPLSYQYTFHARPELPGGRYDPTVPARAAAWFAARGGWTVTQEQGEKEAPRPYIGTVRFHAVVGTKDGCELAVRTARGNGWITLWGTSPRIALYPPYVIVRPEPVVTPETLDPGYLLCYECDGLGHCPGCYGLGWVPDEERGRKRCPCCQFTPVCVICKGRGQLLPSLLSPYQRGYYRE</sequence>
<dbReference type="Proteomes" id="UP000638353">
    <property type="component" value="Unassembled WGS sequence"/>
</dbReference>
<reference evidence="1" key="1">
    <citation type="journal article" date="2014" name="Int. J. Syst. Evol. Microbiol.">
        <title>Complete genome sequence of Corynebacterium casei LMG S-19264T (=DSM 44701T), isolated from a smear-ripened cheese.</title>
        <authorList>
            <consortium name="US DOE Joint Genome Institute (JGI-PGF)"/>
            <person name="Walter F."/>
            <person name="Albersmeier A."/>
            <person name="Kalinowski J."/>
            <person name="Ruckert C."/>
        </authorList>
    </citation>
    <scope>NUCLEOTIDE SEQUENCE</scope>
    <source>
        <strain evidence="1">JCM 4637</strain>
    </source>
</reference>